<dbReference type="PROSITE" id="PS50026">
    <property type="entry name" value="EGF_3"/>
    <property type="match status" value="1"/>
</dbReference>
<dbReference type="FunFam" id="2.10.25.10:FF:000038">
    <property type="entry name" value="Fibrillin 2"/>
    <property type="match status" value="1"/>
</dbReference>
<accession>A0AAV2I1Q3</accession>
<dbReference type="Gene3D" id="2.10.25.10">
    <property type="entry name" value="Laminin"/>
    <property type="match status" value="1"/>
</dbReference>
<dbReference type="InterPro" id="IPR000152">
    <property type="entry name" value="EGF-type_Asp/Asn_hydroxyl_site"/>
</dbReference>
<dbReference type="EMBL" id="CAXITT010000384">
    <property type="protein sequence ID" value="CAL1540481.1"/>
    <property type="molecule type" value="Genomic_DNA"/>
</dbReference>
<comment type="caution">
    <text evidence="7">The sequence shown here is derived from an EMBL/GenBank/DDBJ whole genome shotgun (WGS) entry which is preliminary data.</text>
</comment>
<keyword evidence="3" id="KW-0677">Repeat</keyword>
<dbReference type="InterPro" id="IPR000742">
    <property type="entry name" value="EGF"/>
</dbReference>
<dbReference type="SUPFAM" id="SSF57196">
    <property type="entry name" value="EGF/Laminin"/>
    <property type="match status" value="2"/>
</dbReference>
<dbReference type="PROSITE" id="PS01187">
    <property type="entry name" value="EGF_CA"/>
    <property type="match status" value="1"/>
</dbReference>
<evidence type="ECO:0000313" key="8">
    <source>
        <dbReference type="Proteomes" id="UP001497497"/>
    </source>
</evidence>
<dbReference type="InterPro" id="IPR001881">
    <property type="entry name" value="EGF-like_Ca-bd_dom"/>
</dbReference>
<evidence type="ECO:0000256" key="5">
    <source>
        <dbReference type="PROSITE-ProRule" id="PRU00076"/>
    </source>
</evidence>
<dbReference type="AlphaFoldDB" id="A0AAV2I1Q3"/>
<protein>
    <recommendedName>
        <fullName evidence="6">EGF-like domain-containing protein</fullName>
    </recommendedName>
</protein>
<evidence type="ECO:0000256" key="1">
    <source>
        <dbReference type="ARBA" id="ARBA00022536"/>
    </source>
</evidence>
<sequence>GCNNTEGKFDCYCYAGYRTDSDGVSCVGCEYPHYGTNCSQTCQCSGRGECDAVKGCICDQGWTGVSCNVDVDECDQPEACHETQLCENMYGSYICSCPAGWQTNNDDKCVGMFL</sequence>
<dbReference type="GO" id="GO:0005509">
    <property type="term" value="F:calcium ion binding"/>
    <property type="evidence" value="ECO:0007669"/>
    <property type="project" value="InterPro"/>
</dbReference>
<evidence type="ECO:0000256" key="4">
    <source>
        <dbReference type="ARBA" id="ARBA00023157"/>
    </source>
</evidence>
<dbReference type="PROSITE" id="PS01186">
    <property type="entry name" value="EGF_2"/>
    <property type="match status" value="2"/>
</dbReference>
<dbReference type="Proteomes" id="UP001497497">
    <property type="component" value="Unassembled WGS sequence"/>
</dbReference>
<keyword evidence="4" id="KW-1015">Disulfide bond</keyword>
<proteinExistence type="predicted"/>
<reference evidence="7 8" key="1">
    <citation type="submission" date="2024-04" db="EMBL/GenBank/DDBJ databases">
        <authorList>
            <consortium name="Genoscope - CEA"/>
            <person name="William W."/>
        </authorList>
    </citation>
    <scope>NUCLEOTIDE SEQUENCE [LARGE SCALE GENOMIC DNA]</scope>
</reference>
<dbReference type="Pfam" id="PF07645">
    <property type="entry name" value="EGF_CA"/>
    <property type="match status" value="2"/>
</dbReference>
<dbReference type="PANTHER" id="PTHR24034">
    <property type="entry name" value="EGF-LIKE DOMAIN-CONTAINING PROTEIN"/>
    <property type="match status" value="1"/>
</dbReference>
<organism evidence="7 8">
    <name type="scientific">Lymnaea stagnalis</name>
    <name type="common">Great pond snail</name>
    <name type="synonym">Helix stagnalis</name>
    <dbReference type="NCBI Taxonomy" id="6523"/>
    <lineage>
        <taxon>Eukaryota</taxon>
        <taxon>Metazoa</taxon>
        <taxon>Spiralia</taxon>
        <taxon>Lophotrochozoa</taxon>
        <taxon>Mollusca</taxon>
        <taxon>Gastropoda</taxon>
        <taxon>Heterobranchia</taxon>
        <taxon>Euthyneura</taxon>
        <taxon>Panpulmonata</taxon>
        <taxon>Hygrophila</taxon>
        <taxon>Lymnaeoidea</taxon>
        <taxon>Lymnaeidae</taxon>
        <taxon>Lymnaea</taxon>
    </lineage>
</organism>
<dbReference type="Gene3D" id="2.170.300.10">
    <property type="entry name" value="Tie2 ligand-binding domain superfamily"/>
    <property type="match status" value="1"/>
</dbReference>
<gene>
    <name evidence="7" type="ORF">GSLYS_00014130001</name>
</gene>
<evidence type="ECO:0000256" key="2">
    <source>
        <dbReference type="ARBA" id="ARBA00022729"/>
    </source>
</evidence>
<evidence type="ECO:0000259" key="6">
    <source>
        <dbReference type="PROSITE" id="PS50026"/>
    </source>
</evidence>
<dbReference type="PROSITE" id="PS00010">
    <property type="entry name" value="ASX_HYDROXYL"/>
    <property type="match status" value="1"/>
</dbReference>
<comment type="caution">
    <text evidence="5">Lacks conserved residue(s) required for the propagation of feature annotation.</text>
</comment>
<dbReference type="SMART" id="SM00181">
    <property type="entry name" value="EGF"/>
    <property type="match status" value="1"/>
</dbReference>
<dbReference type="InterPro" id="IPR049883">
    <property type="entry name" value="NOTCH1_EGF-like"/>
</dbReference>
<feature type="domain" description="EGF-like" evidence="6">
    <location>
        <begin position="70"/>
        <end position="110"/>
    </location>
</feature>
<evidence type="ECO:0000313" key="7">
    <source>
        <dbReference type="EMBL" id="CAL1540481.1"/>
    </source>
</evidence>
<dbReference type="SMART" id="SM00179">
    <property type="entry name" value="EGF_CA"/>
    <property type="match status" value="1"/>
</dbReference>
<dbReference type="CDD" id="cd00054">
    <property type="entry name" value="EGF_CA"/>
    <property type="match status" value="1"/>
</dbReference>
<dbReference type="PANTHER" id="PTHR24034:SF205">
    <property type="entry name" value="NIDOGEN"/>
    <property type="match status" value="1"/>
</dbReference>
<evidence type="ECO:0000256" key="3">
    <source>
        <dbReference type="ARBA" id="ARBA00022737"/>
    </source>
</evidence>
<name>A0AAV2I1Q3_LYMST</name>
<dbReference type="InterPro" id="IPR018097">
    <property type="entry name" value="EGF_Ca-bd_CS"/>
</dbReference>
<keyword evidence="2" id="KW-0732">Signal</keyword>
<keyword evidence="1 5" id="KW-0245">EGF-like domain</keyword>
<feature type="non-terminal residue" evidence="7">
    <location>
        <position position="1"/>
    </location>
</feature>
<keyword evidence="8" id="KW-1185">Reference proteome</keyword>
<dbReference type="InterPro" id="IPR050751">
    <property type="entry name" value="ECM_structural_protein"/>
</dbReference>